<accession>A0A9X3RUZ1</accession>
<evidence type="ECO:0000313" key="3">
    <source>
        <dbReference type="Proteomes" id="UP001146430"/>
    </source>
</evidence>
<sequence>MLGIAEQRLTIAVFLTAYSRFNQAIRASLKLEFDRSLVRALSSHAILRRRFGAKKSSARRGNPSHGGVLLLNNGAMDRTQKIKTGVLLALAVVSLALFILWVTDVIGLGLAVVLMIVMTAASVGVRVWAENAGQKSE</sequence>
<dbReference type="EMBL" id="JAKMUU010000001">
    <property type="protein sequence ID" value="MCZ9306543.1"/>
    <property type="molecule type" value="Genomic_DNA"/>
</dbReference>
<name>A0A9X3RUZ1_9CORY</name>
<gene>
    <name evidence="2" type="ORF">L8V01_03465</name>
</gene>
<evidence type="ECO:0000313" key="2">
    <source>
        <dbReference type="EMBL" id="MCZ9306543.1"/>
    </source>
</evidence>
<dbReference type="Proteomes" id="UP001146430">
    <property type="component" value="Unassembled WGS sequence"/>
</dbReference>
<comment type="caution">
    <text evidence="2">The sequence shown here is derived from an EMBL/GenBank/DDBJ whole genome shotgun (WGS) entry which is preliminary data.</text>
</comment>
<keyword evidence="1" id="KW-0472">Membrane</keyword>
<reference evidence="2" key="1">
    <citation type="submission" date="2022-02" db="EMBL/GenBank/DDBJ databases">
        <title>Corynebacterium sp. from urogenital microbiome.</title>
        <authorList>
            <person name="Cappelli E.A."/>
            <person name="Ribeiro T.G."/>
            <person name="Peixe L."/>
        </authorList>
    </citation>
    <scope>NUCLEOTIDE SEQUENCE</scope>
    <source>
        <strain evidence="2">C8Ua_181</strain>
    </source>
</reference>
<dbReference type="AlphaFoldDB" id="A0A9X3RUZ1"/>
<proteinExistence type="predicted"/>
<evidence type="ECO:0000256" key="1">
    <source>
        <dbReference type="SAM" id="Phobius"/>
    </source>
</evidence>
<feature type="transmembrane region" description="Helical" evidence="1">
    <location>
        <begin position="85"/>
        <end position="102"/>
    </location>
</feature>
<keyword evidence="1" id="KW-0812">Transmembrane</keyword>
<organism evidence="2 3">
    <name type="scientific">Corynebacterium curieae</name>
    <dbReference type="NCBI Taxonomy" id="2913500"/>
    <lineage>
        <taxon>Bacteria</taxon>
        <taxon>Bacillati</taxon>
        <taxon>Actinomycetota</taxon>
        <taxon>Actinomycetes</taxon>
        <taxon>Mycobacteriales</taxon>
        <taxon>Corynebacteriaceae</taxon>
        <taxon>Corynebacterium</taxon>
    </lineage>
</organism>
<dbReference type="RefSeq" id="WP_269945746.1">
    <property type="nucleotide sequence ID" value="NZ_JAKMUU010000001.1"/>
</dbReference>
<keyword evidence="1" id="KW-1133">Transmembrane helix</keyword>
<feature type="transmembrane region" description="Helical" evidence="1">
    <location>
        <begin position="108"/>
        <end position="129"/>
    </location>
</feature>
<protein>
    <submittedName>
        <fullName evidence="2">Uncharacterized protein</fullName>
    </submittedName>
</protein>